<accession>A0A1I6ERJ0</accession>
<organism evidence="2 3">
    <name type="scientific">Lentzea waywayandensis</name>
    <dbReference type="NCBI Taxonomy" id="84724"/>
    <lineage>
        <taxon>Bacteria</taxon>
        <taxon>Bacillati</taxon>
        <taxon>Actinomycetota</taxon>
        <taxon>Actinomycetes</taxon>
        <taxon>Pseudonocardiales</taxon>
        <taxon>Pseudonocardiaceae</taxon>
        <taxon>Lentzea</taxon>
    </lineage>
</organism>
<keyword evidence="1" id="KW-1133">Transmembrane helix</keyword>
<keyword evidence="1" id="KW-0812">Transmembrane</keyword>
<proteinExistence type="predicted"/>
<dbReference type="AlphaFoldDB" id="A0A1I6ERJ0"/>
<feature type="transmembrane region" description="Helical" evidence="1">
    <location>
        <begin position="6"/>
        <end position="28"/>
    </location>
</feature>
<keyword evidence="1" id="KW-0472">Membrane</keyword>
<dbReference type="STRING" id="84724.SAMN04488564_105211"/>
<dbReference type="EMBL" id="FOYL01000005">
    <property type="protein sequence ID" value="SFR20384.1"/>
    <property type="molecule type" value="Genomic_DNA"/>
</dbReference>
<protein>
    <submittedName>
        <fullName evidence="2">Uncharacterized protein</fullName>
    </submittedName>
</protein>
<evidence type="ECO:0000313" key="3">
    <source>
        <dbReference type="Proteomes" id="UP000198583"/>
    </source>
</evidence>
<evidence type="ECO:0000313" key="2">
    <source>
        <dbReference type="EMBL" id="SFR20384.1"/>
    </source>
</evidence>
<evidence type="ECO:0000256" key="1">
    <source>
        <dbReference type="SAM" id="Phobius"/>
    </source>
</evidence>
<reference evidence="3" key="1">
    <citation type="submission" date="2016-10" db="EMBL/GenBank/DDBJ databases">
        <authorList>
            <person name="Varghese N."/>
            <person name="Submissions S."/>
        </authorList>
    </citation>
    <scope>NUCLEOTIDE SEQUENCE [LARGE SCALE GENOMIC DNA]</scope>
    <source>
        <strain evidence="3">DSM 44232</strain>
    </source>
</reference>
<dbReference type="RefSeq" id="WP_281251338.1">
    <property type="nucleotide sequence ID" value="NZ_FOYL01000005.1"/>
</dbReference>
<sequence>MLWLRTTFWLAFVGRHVLLFAGIAFIELRDWWRARRARTD</sequence>
<gene>
    <name evidence="2" type="ORF">SAMN04488564_105211</name>
</gene>
<name>A0A1I6ERJ0_9PSEU</name>
<keyword evidence="3" id="KW-1185">Reference proteome</keyword>
<dbReference type="Proteomes" id="UP000198583">
    <property type="component" value="Unassembled WGS sequence"/>
</dbReference>